<dbReference type="PANTHER" id="PTHR33823:SF4">
    <property type="entry name" value="GENERAL STRESS PROTEIN 16O"/>
    <property type="match status" value="1"/>
</dbReference>
<dbReference type="PROSITE" id="PS01102">
    <property type="entry name" value="ZF_DKSA_1"/>
    <property type="match status" value="1"/>
</dbReference>
<keyword evidence="7" id="KW-1185">Reference proteome</keyword>
<evidence type="ECO:0000256" key="3">
    <source>
        <dbReference type="ARBA" id="ARBA00022833"/>
    </source>
</evidence>
<accession>A0ABY4R1W9</accession>
<evidence type="ECO:0000256" key="2">
    <source>
        <dbReference type="ARBA" id="ARBA00022771"/>
    </source>
</evidence>
<dbReference type="Gene3D" id="1.20.120.910">
    <property type="entry name" value="DksA, coiled-coil domain"/>
    <property type="match status" value="1"/>
</dbReference>
<dbReference type="PROSITE" id="PS51128">
    <property type="entry name" value="ZF_DKSA_2"/>
    <property type="match status" value="1"/>
</dbReference>
<keyword evidence="1" id="KW-0479">Metal-binding</keyword>
<dbReference type="PANTHER" id="PTHR33823">
    <property type="entry name" value="RNA POLYMERASE-BINDING TRANSCRIPTION FACTOR DKSA-RELATED"/>
    <property type="match status" value="1"/>
</dbReference>
<keyword evidence="3" id="KW-0862">Zinc</keyword>
<dbReference type="InterPro" id="IPR020458">
    <property type="entry name" value="Znf_DskA_TraR_CS"/>
</dbReference>
<feature type="zinc finger region" description="dksA C4-type" evidence="4">
    <location>
        <begin position="87"/>
        <end position="111"/>
    </location>
</feature>
<sequence length="114" mass="12734">MDAHLSLVRLRELREAAVDQLAALDAEFHALQAAAADSNVDDEHDPEGTTIAFERAQLDASRQRAKAQVAEAERARRDVHEGRYGWCEYCGEEISADRLEALPLTRRCIDCVGR</sequence>
<protein>
    <submittedName>
        <fullName evidence="6">TraR/DksA C4-type zinc finger protein</fullName>
    </submittedName>
</protein>
<dbReference type="InterPro" id="IPR000962">
    <property type="entry name" value="Znf_DskA_TraR"/>
</dbReference>
<reference evidence="6" key="1">
    <citation type="journal article" date="2018" name="Int. J. Syst. Evol. Microbiol.">
        <title>Jatrophihabitans telluris sp. nov., isolated from sediment soil of lava forest wetlands and the emended description of the genus Jatrophihabitans.</title>
        <authorList>
            <person name="Lee K.C."/>
            <person name="Suh M.K."/>
            <person name="Eom M.K."/>
            <person name="Kim K.K."/>
            <person name="Kim J.S."/>
            <person name="Kim D.S."/>
            <person name="Ko S.H."/>
            <person name="Shin Y.K."/>
            <person name="Lee J.S."/>
        </authorList>
    </citation>
    <scope>NUCLEOTIDE SEQUENCE</scope>
    <source>
        <strain evidence="6">N237</strain>
    </source>
</reference>
<feature type="domain" description="Zinc finger DksA/TraR C4-type" evidence="5">
    <location>
        <begin position="82"/>
        <end position="111"/>
    </location>
</feature>
<name>A0ABY4R1W9_9ACTN</name>
<dbReference type="Pfam" id="PF01258">
    <property type="entry name" value="zf-dskA_traR"/>
    <property type="match status" value="1"/>
</dbReference>
<evidence type="ECO:0000256" key="1">
    <source>
        <dbReference type="ARBA" id="ARBA00022723"/>
    </source>
</evidence>
<dbReference type="Proteomes" id="UP001056336">
    <property type="component" value="Chromosome"/>
</dbReference>
<reference evidence="6" key="2">
    <citation type="submission" date="2022-05" db="EMBL/GenBank/DDBJ databases">
        <authorList>
            <person name="Kim J.-S."/>
            <person name="Lee K."/>
            <person name="Suh M."/>
            <person name="Eom M."/>
            <person name="Kim J.-S."/>
            <person name="Kim D.-S."/>
            <person name="Ko S.-H."/>
            <person name="Shin Y."/>
            <person name="Lee J.-S."/>
        </authorList>
    </citation>
    <scope>NUCLEOTIDE SEQUENCE</scope>
    <source>
        <strain evidence="6">N237</strain>
    </source>
</reference>
<evidence type="ECO:0000313" key="6">
    <source>
        <dbReference type="EMBL" id="UQX89130.1"/>
    </source>
</evidence>
<organism evidence="6 7">
    <name type="scientific">Jatrophihabitans telluris</name>
    <dbReference type="NCBI Taxonomy" id="2038343"/>
    <lineage>
        <taxon>Bacteria</taxon>
        <taxon>Bacillati</taxon>
        <taxon>Actinomycetota</taxon>
        <taxon>Actinomycetes</taxon>
        <taxon>Jatrophihabitantales</taxon>
        <taxon>Jatrophihabitantaceae</taxon>
        <taxon>Jatrophihabitans</taxon>
    </lineage>
</organism>
<evidence type="ECO:0000313" key="7">
    <source>
        <dbReference type="Proteomes" id="UP001056336"/>
    </source>
</evidence>
<evidence type="ECO:0000256" key="4">
    <source>
        <dbReference type="PROSITE-ProRule" id="PRU00510"/>
    </source>
</evidence>
<dbReference type="RefSeq" id="WP_249773026.1">
    <property type="nucleotide sequence ID" value="NZ_CP097332.1"/>
</dbReference>
<keyword evidence="2" id="KW-0863">Zinc-finger</keyword>
<proteinExistence type="predicted"/>
<gene>
    <name evidence="6" type="ORF">M6D93_03790</name>
</gene>
<dbReference type="EMBL" id="CP097332">
    <property type="protein sequence ID" value="UQX89130.1"/>
    <property type="molecule type" value="Genomic_DNA"/>
</dbReference>
<evidence type="ECO:0000259" key="5">
    <source>
        <dbReference type="Pfam" id="PF01258"/>
    </source>
</evidence>
<dbReference type="SUPFAM" id="SSF57716">
    <property type="entry name" value="Glucocorticoid receptor-like (DNA-binding domain)"/>
    <property type="match status" value="1"/>
</dbReference>